<dbReference type="PANTHER" id="PTHR31218">
    <property type="entry name" value="WAT1-RELATED PROTEIN"/>
    <property type="match status" value="1"/>
</dbReference>
<keyword evidence="2 4" id="KW-1133">Transmembrane helix</keyword>
<evidence type="ECO:0000256" key="2">
    <source>
        <dbReference type="ARBA" id="ARBA00022989"/>
    </source>
</evidence>
<evidence type="ECO:0000256" key="4">
    <source>
        <dbReference type="SAM" id="Phobius"/>
    </source>
</evidence>
<evidence type="ECO:0000313" key="6">
    <source>
        <dbReference type="EMBL" id="RZR74551.1"/>
    </source>
</evidence>
<keyword evidence="3 4" id="KW-0472">Membrane</keyword>
<dbReference type="GO" id="GO:0016020">
    <property type="term" value="C:membrane"/>
    <property type="evidence" value="ECO:0007669"/>
    <property type="project" value="InterPro"/>
</dbReference>
<keyword evidence="5" id="KW-0732">Signal</keyword>
<feature type="chain" id="PRO_5019264681" description="WAT1-related protein" evidence="5">
    <location>
        <begin position="30"/>
        <end position="336"/>
    </location>
</feature>
<evidence type="ECO:0000256" key="5">
    <source>
        <dbReference type="SAM" id="SignalP"/>
    </source>
</evidence>
<organism evidence="6">
    <name type="scientific">Ensete ventricosum</name>
    <name type="common">Abyssinian banana</name>
    <name type="synonym">Musa ensete</name>
    <dbReference type="NCBI Taxonomy" id="4639"/>
    <lineage>
        <taxon>Eukaryota</taxon>
        <taxon>Viridiplantae</taxon>
        <taxon>Streptophyta</taxon>
        <taxon>Embryophyta</taxon>
        <taxon>Tracheophyta</taxon>
        <taxon>Spermatophyta</taxon>
        <taxon>Magnoliopsida</taxon>
        <taxon>Liliopsida</taxon>
        <taxon>Zingiberales</taxon>
        <taxon>Musaceae</taxon>
        <taxon>Ensete</taxon>
    </lineage>
</organism>
<evidence type="ECO:0000256" key="3">
    <source>
        <dbReference type="ARBA" id="ARBA00023136"/>
    </source>
</evidence>
<sequence>MRFHQHGSRLHLPHITSLAVFFCLESTASKQANVVMLSVVTSTRIHCLCMQDGVSESEDQSRDRKDTRNIAVPDRRDCADIVQGCSLEQRRIASIDGTGAAAVVAGRHGQHLKEMADGIRCAACWFFLLVRLVPSPVQGRQEVSGSLFLHWAGLLPQLPAGGCHELGRREETLRVAVAEEDGDRHCTVCGKQQTNPSQQKYACVQLLCLSSCWLFQGSMGSGIGFLVMSWCVEQRGPVFTAAFTPLVQIIVAGIDFAVLHEQIYLGRYPHAAVCHLPGFAINSTDAFYIAGSVLGSGLVIAGLYSLLWGKNKEPGSCAAKPAEGNGENQVQQLQTA</sequence>
<feature type="transmembrane region" description="Helical" evidence="4">
    <location>
        <begin position="286"/>
        <end position="307"/>
    </location>
</feature>
<evidence type="ECO:0000256" key="1">
    <source>
        <dbReference type="ARBA" id="ARBA00022692"/>
    </source>
</evidence>
<keyword evidence="1 4" id="KW-0812">Transmembrane</keyword>
<dbReference type="Proteomes" id="UP000290560">
    <property type="component" value="Unassembled WGS sequence"/>
</dbReference>
<feature type="signal peptide" evidence="5">
    <location>
        <begin position="1"/>
        <end position="29"/>
    </location>
</feature>
<accession>A0A445MKA9</accession>
<dbReference type="GO" id="GO:0022857">
    <property type="term" value="F:transmembrane transporter activity"/>
    <property type="evidence" value="ECO:0007669"/>
    <property type="project" value="InterPro"/>
</dbReference>
<feature type="transmembrane region" description="Helical" evidence="4">
    <location>
        <begin position="239"/>
        <end position="259"/>
    </location>
</feature>
<dbReference type="AlphaFoldDB" id="A0A445MKA9"/>
<name>A0A445MKA9_ENSVE</name>
<protein>
    <recommendedName>
        <fullName evidence="7">WAT1-related protein</fullName>
    </recommendedName>
</protein>
<proteinExistence type="predicted"/>
<reference evidence="6" key="1">
    <citation type="journal article" date="2018" name="Data Brief">
        <title>Genome sequence data from 17 accessions of Ensete ventricosum, a staple food crop for millions in Ethiopia.</title>
        <authorList>
            <person name="Yemataw Z."/>
            <person name="Muzemil S."/>
            <person name="Ambachew D."/>
            <person name="Tripathi L."/>
            <person name="Tesfaye K."/>
            <person name="Chala A."/>
            <person name="Farbos A."/>
            <person name="O'Neill P."/>
            <person name="Moore K."/>
            <person name="Grant M."/>
            <person name="Studholme D.J."/>
        </authorList>
    </citation>
    <scope>NUCLEOTIDE SEQUENCE [LARGE SCALE GENOMIC DNA]</scope>
    <source>
        <tissue evidence="6">Leaf</tissue>
    </source>
</reference>
<evidence type="ECO:0008006" key="7">
    <source>
        <dbReference type="Google" id="ProtNLM"/>
    </source>
</evidence>
<dbReference type="InterPro" id="IPR030184">
    <property type="entry name" value="WAT1-related"/>
</dbReference>
<dbReference type="EMBL" id="KV876285">
    <property type="protein sequence ID" value="RZR74551.1"/>
    <property type="molecule type" value="Genomic_DNA"/>
</dbReference>
<gene>
    <name evidence="6" type="ORF">BHM03_00038327</name>
</gene>
<feature type="transmembrane region" description="Helical" evidence="4">
    <location>
        <begin position="213"/>
        <end position="232"/>
    </location>
</feature>